<accession>A0A6A6VU58</accession>
<dbReference type="Proteomes" id="UP000799437">
    <property type="component" value="Unassembled WGS sequence"/>
</dbReference>
<feature type="transmembrane region" description="Helical" evidence="1">
    <location>
        <begin position="26"/>
        <end position="48"/>
    </location>
</feature>
<dbReference type="AlphaFoldDB" id="A0A6A6VU58"/>
<name>A0A6A6VU58_9PEZI</name>
<reference evidence="2" key="1">
    <citation type="journal article" date="2020" name="Stud. Mycol.">
        <title>101 Dothideomycetes genomes: a test case for predicting lifestyles and emergence of pathogens.</title>
        <authorList>
            <person name="Haridas S."/>
            <person name="Albert R."/>
            <person name="Binder M."/>
            <person name="Bloem J."/>
            <person name="Labutti K."/>
            <person name="Salamov A."/>
            <person name="Andreopoulos B."/>
            <person name="Baker S."/>
            <person name="Barry K."/>
            <person name="Bills G."/>
            <person name="Bluhm B."/>
            <person name="Cannon C."/>
            <person name="Castanera R."/>
            <person name="Culley D."/>
            <person name="Daum C."/>
            <person name="Ezra D."/>
            <person name="Gonzalez J."/>
            <person name="Henrissat B."/>
            <person name="Kuo A."/>
            <person name="Liang C."/>
            <person name="Lipzen A."/>
            <person name="Lutzoni F."/>
            <person name="Magnuson J."/>
            <person name="Mondo S."/>
            <person name="Nolan M."/>
            <person name="Ohm R."/>
            <person name="Pangilinan J."/>
            <person name="Park H.-J."/>
            <person name="Ramirez L."/>
            <person name="Alfaro M."/>
            <person name="Sun H."/>
            <person name="Tritt A."/>
            <person name="Yoshinaga Y."/>
            <person name="Zwiers L.-H."/>
            <person name="Turgeon B."/>
            <person name="Goodwin S."/>
            <person name="Spatafora J."/>
            <person name="Crous P."/>
            <person name="Grigoriev I."/>
        </authorList>
    </citation>
    <scope>NUCLEOTIDE SEQUENCE</scope>
    <source>
        <strain evidence="2">CBS 121739</strain>
    </source>
</reference>
<proteinExistence type="predicted"/>
<evidence type="ECO:0000256" key="1">
    <source>
        <dbReference type="SAM" id="Phobius"/>
    </source>
</evidence>
<protein>
    <submittedName>
        <fullName evidence="2">Uncharacterized protein</fullName>
    </submittedName>
</protein>
<keyword evidence="1" id="KW-1133">Transmembrane helix</keyword>
<organism evidence="2 3">
    <name type="scientific">Pseudovirgaria hyperparasitica</name>
    <dbReference type="NCBI Taxonomy" id="470096"/>
    <lineage>
        <taxon>Eukaryota</taxon>
        <taxon>Fungi</taxon>
        <taxon>Dikarya</taxon>
        <taxon>Ascomycota</taxon>
        <taxon>Pezizomycotina</taxon>
        <taxon>Dothideomycetes</taxon>
        <taxon>Dothideomycetes incertae sedis</taxon>
        <taxon>Acrospermales</taxon>
        <taxon>Acrospermaceae</taxon>
        <taxon>Pseudovirgaria</taxon>
    </lineage>
</organism>
<keyword evidence="3" id="KW-1185">Reference proteome</keyword>
<keyword evidence="1" id="KW-0812">Transmembrane</keyword>
<gene>
    <name evidence="2" type="ORF">EJ05DRAFT_211360</name>
</gene>
<keyword evidence="1" id="KW-0472">Membrane</keyword>
<evidence type="ECO:0000313" key="3">
    <source>
        <dbReference type="Proteomes" id="UP000799437"/>
    </source>
</evidence>
<dbReference type="GeneID" id="54480873"/>
<sequence>MSYARYLQSVIATICDWRRHSGTFRVWYTVFHTTEVTLAVFAEMLFVLGSTRYIRDSCIKPSEVIDIVFSIIAIWRSRCFQYTDTIFTHI</sequence>
<evidence type="ECO:0000313" key="2">
    <source>
        <dbReference type="EMBL" id="KAF2753326.1"/>
    </source>
</evidence>
<dbReference type="EMBL" id="ML996584">
    <property type="protein sequence ID" value="KAF2753326.1"/>
    <property type="molecule type" value="Genomic_DNA"/>
</dbReference>
<dbReference type="RefSeq" id="XP_033595777.1">
    <property type="nucleotide sequence ID" value="XM_033739819.1"/>
</dbReference>